<dbReference type="Pfam" id="PF13645">
    <property type="entry name" value="YkuD_2"/>
    <property type="match status" value="1"/>
</dbReference>
<sequence>MNPYKRAARTAGLVLLLLLLLLNLGTIALLLDSGYVAAEATREAFAAMQDYLHRNPASAPPRALAVIDYSRPSFMKRMVIIDLKTGDQSFYRVAHGKNSGELYARRFSDVPESNMSSLGLFRVTKRYSGDHGLALRLDGLDSLRNGNAARRDIVLHKAGYVSIPFILLNVVTGYGPMIGRSNGCFVVSKSEISEVVGKLAEGGFIYAWAKPDDNSRK</sequence>
<evidence type="ECO:0000313" key="1">
    <source>
        <dbReference type="EMBL" id="AOS82972.1"/>
    </source>
</evidence>
<accession>A0A1D8CVS4</accession>
<protein>
    <recommendedName>
        <fullName evidence="3">Murein L,D-transpeptidase catalytic domain family protein</fullName>
    </recommendedName>
</protein>
<dbReference type="EMBL" id="CP017305">
    <property type="protein sequence ID" value="AOS82972.1"/>
    <property type="molecule type" value="Genomic_DNA"/>
</dbReference>
<dbReference type="InterPro" id="IPR032676">
    <property type="entry name" value="YkuD_2"/>
</dbReference>
<dbReference type="PANTHER" id="PTHR38477">
    <property type="entry name" value="HYPOTHETICAL EXPORTED PROTEIN"/>
    <property type="match status" value="1"/>
</dbReference>
<reference evidence="1" key="1">
    <citation type="submission" date="2016-09" db="EMBL/GenBank/DDBJ databases">
        <title>Genome sequence of Chlorobaculum limnaeum.</title>
        <authorList>
            <person name="Liu Z."/>
            <person name="Tank M."/>
            <person name="Bryant D.A."/>
        </authorList>
    </citation>
    <scope>NUCLEOTIDE SEQUENCE [LARGE SCALE GENOMIC DNA]</scope>
    <source>
        <strain evidence="1">DSM 1677</strain>
    </source>
</reference>
<gene>
    <name evidence="1" type="ORF">BIU88_01710</name>
</gene>
<keyword evidence="2" id="KW-1185">Reference proteome</keyword>
<dbReference type="KEGG" id="clz:BIU88_01710"/>
<evidence type="ECO:0008006" key="3">
    <source>
        <dbReference type="Google" id="ProtNLM"/>
    </source>
</evidence>
<dbReference type="STRING" id="274537.BIU88_01710"/>
<dbReference type="RefSeq" id="WP_069808702.1">
    <property type="nucleotide sequence ID" value="NZ_CP017305.1"/>
</dbReference>
<dbReference type="PANTHER" id="PTHR38477:SF1">
    <property type="entry name" value="MUREIN L,D-TRANSPEPTIDASE CATALYTIC DOMAIN FAMILY PROTEIN"/>
    <property type="match status" value="1"/>
</dbReference>
<dbReference type="Proteomes" id="UP000095185">
    <property type="component" value="Chromosome"/>
</dbReference>
<organism evidence="1 2">
    <name type="scientific">Chlorobaculum limnaeum</name>
    <dbReference type="NCBI Taxonomy" id="274537"/>
    <lineage>
        <taxon>Bacteria</taxon>
        <taxon>Pseudomonadati</taxon>
        <taxon>Chlorobiota</taxon>
        <taxon>Chlorobiia</taxon>
        <taxon>Chlorobiales</taxon>
        <taxon>Chlorobiaceae</taxon>
        <taxon>Chlorobaculum</taxon>
    </lineage>
</organism>
<name>A0A1D8CVS4_CHLLM</name>
<evidence type="ECO:0000313" key="2">
    <source>
        <dbReference type="Proteomes" id="UP000095185"/>
    </source>
</evidence>
<dbReference type="AlphaFoldDB" id="A0A1D8CVS4"/>
<proteinExistence type="predicted"/>